<dbReference type="SUPFAM" id="SSF47413">
    <property type="entry name" value="lambda repressor-like DNA-binding domains"/>
    <property type="match status" value="1"/>
</dbReference>
<dbReference type="SMART" id="SM00530">
    <property type="entry name" value="HTH_XRE"/>
    <property type="match status" value="1"/>
</dbReference>
<dbReference type="InterPro" id="IPR010982">
    <property type="entry name" value="Lambda_DNA-bd_dom_sf"/>
</dbReference>
<evidence type="ECO:0000313" key="2">
    <source>
        <dbReference type="EMBL" id="ETW88836.1"/>
    </source>
</evidence>
<proteinExistence type="predicted"/>
<dbReference type="PANTHER" id="PTHR37038:SF12">
    <property type="entry name" value="TRANSCRIPTIONAL REGULATOR"/>
    <property type="match status" value="1"/>
</dbReference>
<comment type="caution">
    <text evidence="2">The sequence shown here is derived from an EMBL/GenBank/DDBJ whole genome shotgun (WGS) entry which is preliminary data.</text>
</comment>
<protein>
    <submittedName>
        <fullName evidence="2">XRE family transcriptional regulator</fullName>
    </submittedName>
</protein>
<sequence length="291" mass="34194">MDSNELLKLGEFYKELRIARKVKQKDVAKNKLSVSQLSKFESGQTMLSADKMLEVIEGINLTFSEFGFALRDYKPTQHQLLMNKISKLSAENDKQSLLKLLDKYKESQLLYDKLNTLVIKNAIHLIDRDFTLSLDDSKFLSNYLFDIEDWTAYEIHLFGNTMPFLSDTDLLFLGKELVSRSEIYSPLLDFRKALKYTYLNLISELVERRLTTHFNFFVNQLRMILDVFDTFEIILLNFLVLVYSYLIENSVNLEEVEQYILKVSEIEQLGLSKILEQRLSQYLRTNQKGER</sequence>
<dbReference type="GO" id="GO:0003677">
    <property type="term" value="F:DNA binding"/>
    <property type="evidence" value="ECO:0007669"/>
    <property type="project" value="InterPro"/>
</dbReference>
<dbReference type="InterPro" id="IPR001387">
    <property type="entry name" value="Cro/C1-type_HTH"/>
</dbReference>
<dbReference type="PANTHER" id="PTHR37038">
    <property type="entry name" value="TRANSCRIPTIONAL REGULATOR-RELATED"/>
    <property type="match status" value="1"/>
</dbReference>
<dbReference type="Proteomes" id="UP000024559">
    <property type="component" value="Chromosome"/>
</dbReference>
<feature type="domain" description="HTH cro/C1-type" evidence="1">
    <location>
        <begin position="14"/>
        <end position="66"/>
    </location>
</feature>
<evidence type="ECO:0000313" key="3">
    <source>
        <dbReference type="Proteomes" id="UP000024559"/>
    </source>
</evidence>
<reference evidence="3" key="1">
    <citation type="submission" date="2013-12" db="EMBL/GenBank/DDBJ databases">
        <title>Genome sequences of Streptococcus thermophilus strains MTH17CL396 and M17PTZA496 isolated from Fontina cheese in Valle d'Aosta region (Italy).</title>
        <authorList>
            <person name="Treu L."/>
            <person name="Giacomini A."/>
            <person name="Corich V."/>
            <person name="Vendramin V."/>
            <person name="Bovo B."/>
        </authorList>
    </citation>
    <scope>NUCLEOTIDE SEQUENCE [LARGE SCALE GENOMIC DNA]</scope>
    <source>
        <strain evidence="3">M17PTZA496</strain>
    </source>
</reference>
<dbReference type="EMBL" id="AZJT01000057">
    <property type="protein sequence ID" value="ETW88836.1"/>
    <property type="molecule type" value="Genomic_DNA"/>
</dbReference>
<dbReference type="NCBIfam" id="TIGR01716">
    <property type="entry name" value="RGG_Cterm"/>
    <property type="match status" value="1"/>
</dbReference>
<accession>A0A0E2Q067</accession>
<dbReference type="Pfam" id="PF01381">
    <property type="entry name" value="HTH_3"/>
    <property type="match status" value="1"/>
</dbReference>
<gene>
    <name evidence="2" type="ORF">X841_07500</name>
</gene>
<dbReference type="PROSITE" id="PS50943">
    <property type="entry name" value="HTH_CROC1"/>
    <property type="match status" value="1"/>
</dbReference>
<dbReference type="PATRIC" id="fig|1433289.7.peg.1547"/>
<dbReference type="AlphaFoldDB" id="A0A0E2Q067"/>
<dbReference type="CDD" id="cd00093">
    <property type="entry name" value="HTH_XRE"/>
    <property type="match status" value="1"/>
</dbReference>
<dbReference type="RefSeq" id="WP_011681339.1">
    <property type="nucleotide sequence ID" value="NZ_CM002372.1"/>
</dbReference>
<dbReference type="Pfam" id="PF21259">
    <property type="entry name" value="Rgg_C"/>
    <property type="match status" value="1"/>
</dbReference>
<dbReference type="InterPro" id="IPR011990">
    <property type="entry name" value="TPR-like_helical_dom_sf"/>
</dbReference>
<dbReference type="InterPro" id="IPR010057">
    <property type="entry name" value="Transcription_activator_Rgg_C"/>
</dbReference>
<dbReference type="HOGENOM" id="CLU_072045_1_3_9"/>
<evidence type="ECO:0000259" key="1">
    <source>
        <dbReference type="PROSITE" id="PS50943"/>
    </source>
</evidence>
<dbReference type="InterPro" id="IPR053163">
    <property type="entry name" value="HTH-type_regulator_Rgg"/>
</dbReference>
<organism evidence="2 3">
    <name type="scientific">Streptococcus thermophilus M17PTZA496</name>
    <dbReference type="NCBI Taxonomy" id="1433289"/>
    <lineage>
        <taxon>Bacteria</taxon>
        <taxon>Bacillati</taxon>
        <taxon>Bacillota</taxon>
        <taxon>Bacilli</taxon>
        <taxon>Lactobacillales</taxon>
        <taxon>Streptococcaceae</taxon>
        <taxon>Streptococcus</taxon>
    </lineage>
</organism>
<name>A0A0E2Q067_STRTR</name>
<dbReference type="Gene3D" id="1.25.40.10">
    <property type="entry name" value="Tetratricopeptide repeat domain"/>
    <property type="match status" value="1"/>
</dbReference>